<sequence>MGDNALTDIAWVRVRNGRATLRETLLHAHEPEYRLDLSLPGFAISAELRLFAHVLAVVFRHLEHTTGEARYGQILHILRSGLPSEAVDAALAELEPGAHLRDPEMPFLQRPALPEQKKNDTARRLGPNDQAVKKLLPSMPSDQGEDFWNLSFSSTGRLPVEDAVLHIAIAYFFSPAGNNAYDGDKCSMGTPGFRYLGKGNTATEVVWWGETLLETLLLMTPRSWVEGDGLPAWADRTAARSHDSGELHPLWRASWSSNASVCHWEGTELTGVRIGGVPDAWFPPGISTDKDARKQWWDQRNIEDPFYLYRDGKAVRVDFGRDATALAVEWAADSNLALARERSAASLLAPGSTALESDTRLLFIRHQVEGTASSPSIRASSVFVPDDAVWSFDVDEELVDNIAEHATFVKELLSDVVRPFRAPNKNDKKIAASGQVPNVLNALENQRDDAANAFWRRIHDVYADLISSAASDTEIPTDTYQRARNAALEAFDFVTAPHIGQYPAKIAFARSRLDSTLSRRIRQRIAPVATSEGDFDE</sequence>
<dbReference type="Pfam" id="PF09481">
    <property type="entry name" value="CRISPR_Cse1"/>
    <property type="match status" value="1"/>
</dbReference>
<evidence type="ECO:0000313" key="2">
    <source>
        <dbReference type="Proteomes" id="UP000594961"/>
    </source>
</evidence>
<accession>A0A7M1R2I4</accession>
<protein>
    <submittedName>
        <fullName evidence="1">Type I-E CRISPR-associated protein Cse1/CasA</fullName>
    </submittedName>
</protein>
<gene>
    <name evidence="1" type="ORF">INS90_10700</name>
</gene>
<evidence type="ECO:0000313" key="1">
    <source>
        <dbReference type="EMBL" id="QOR47685.1"/>
    </source>
</evidence>
<organism evidence="1 2">
    <name type="scientific">Trueperella pecoris</name>
    <dbReference type="NCBI Taxonomy" id="2733571"/>
    <lineage>
        <taxon>Bacteria</taxon>
        <taxon>Bacillati</taxon>
        <taxon>Actinomycetota</taxon>
        <taxon>Actinomycetes</taxon>
        <taxon>Actinomycetales</taxon>
        <taxon>Actinomycetaceae</taxon>
        <taxon>Trueperella</taxon>
    </lineage>
</organism>
<dbReference type="RefSeq" id="WP_197553087.1">
    <property type="nucleotide sequence ID" value="NZ_CP063212.1"/>
</dbReference>
<proteinExistence type="predicted"/>
<dbReference type="Proteomes" id="UP000594961">
    <property type="component" value="Chromosome"/>
</dbReference>
<name>A0A7M1R2I4_9ACTO</name>
<dbReference type="EMBL" id="CP063212">
    <property type="protein sequence ID" value="QOR47685.1"/>
    <property type="molecule type" value="Genomic_DNA"/>
</dbReference>
<dbReference type="InterPro" id="IPR013381">
    <property type="entry name" value="CRISPR-assoc_prot_Cse1"/>
</dbReference>
<dbReference type="AlphaFoldDB" id="A0A7M1R2I4"/>
<reference evidence="1 2" key="1">
    <citation type="submission" date="2020-10" db="EMBL/GenBank/DDBJ databases">
        <title>Trueperella pecoris sp. nov. isolated from bovine and porcine specimens.</title>
        <authorList>
            <person name="Schoenecker L."/>
            <person name="Schnydrig P."/>
            <person name="Brodard I."/>
            <person name="Thomann A."/>
            <person name="Hemphill A."/>
            <person name="Rodriguez-Campos S."/>
            <person name="Perreten V."/>
            <person name="Jores J."/>
            <person name="Kittl S."/>
        </authorList>
    </citation>
    <scope>NUCLEOTIDE SEQUENCE [LARGE SCALE GENOMIC DNA]</scope>
    <source>
        <strain evidence="1 2">19OD0592</strain>
    </source>
</reference>